<feature type="domain" description="Anti-sigma K factor RskA C-terminal" evidence="5">
    <location>
        <begin position="126"/>
        <end position="252"/>
    </location>
</feature>
<gene>
    <name evidence="6" type="ORF">Vau01_006500</name>
</gene>
<feature type="region of interest" description="Disordered" evidence="3">
    <location>
        <begin position="81"/>
        <end position="119"/>
    </location>
</feature>
<feature type="transmembrane region" description="Helical" evidence="4">
    <location>
        <begin position="124"/>
        <end position="145"/>
    </location>
</feature>
<evidence type="ECO:0000313" key="6">
    <source>
        <dbReference type="EMBL" id="GIJ53134.1"/>
    </source>
</evidence>
<dbReference type="InterPro" id="IPR018764">
    <property type="entry name" value="RskA_C"/>
</dbReference>
<protein>
    <recommendedName>
        <fullName evidence="5">Anti-sigma K factor RskA C-terminal domain-containing protein</fullName>
    </recommendedName>
</protein>
<evidence type="ECO:0000256" key="2">
    <source>
        <dbReference type="ARBA" id="ARBA00023163"/>
    </source>
</evidence>
<evidence type="ECO:0000256" key="3">
    <source>
        <dbReference type="SAM" id="MobiDB-lite"/>
    </source>
</evidence>
<dbReference type="Proteomes" id="UP000612585">
    <property type="component" value="Unassembled WGS sequence"/>
</dbReference>
<comment type="caution">
    <text evidence="6">The sequence shown here is derived from an EMBL/GenBank/DDBJ whole genome shotgun (WGS) entry which is preliminary data.</text>
</comment>
<keyword evidence="4" id="KW-0812">Transmembrane</keyword>
<dbReference type="GO" id="GO:0005886">
    <property type="term" value="C:plasma membrane"/>
    <property type="evidence" value="ECO:0007669"/>
    <property type="project" value="InterPro"/>
</dbReference>
<proteinExistence type="predicted"/>
<dbReference type="InterPro" id="IPR041916">
    <property type="entry name" value="Anti_sigma_zinc_sf"/>
</dbReference>
<reference evidence="6" key="1">
    <citation type="submission" date="2021-01" db="EMBL/GenBank/DDBJ databases">
        <title>Whole genome shotgun sequence of Virgisporangium aurantiacum NBRC 16421.</title>
        <authorList>
            <person name="Komaki H."/>
            <person name="Tamura T."/>
        </authorList>
    </citation>
    <scope>NUCLEOTIDE SEQUENCE</scope>
    <source>
        <strain evidence="6">NBRC 16421</strain>
    </source>
</reference>
<dbReference type="RefSeq" id="WP_203986958.1">
    <property type="nucleotide sequence ID" value="NZ_BOPG01000004.1"/>
</dbReference>
<evidence type="ECO:0000313" key="7">
    <source>
        <dbReference type="Proteomes" id="UP000612585"/>
    </source>
</evidence>
<keyword evidence="4" id="KW-0472">Membrane</keyword>
<dbReference type="Pfam" id="PF10099">
    <property type="entry name" value="RskA_C"/>
    <property type="match status" value="1"/>
</dbReference>
<dbReference type="Gene3D" id="1.10.10.1320">
    <property type="entry name" value="Anti-sigma factor, zinc-finger domain"/>
    <property type="match status" value="1"/>
</dbReference>
<keyword evidence="4" id="KW-1133">Transmembrane helix</keyword>
<organism evidence="6 7">
    <name type="scientific">Virgisporangium aurantiacum</name>
    <dbReference type="NCBI Taxonomy" id="175570"/>
    <lineage>
        <taxon>Bacteria</taxon>
        <taxon>Bacillati</taxon>
        <taxon>Actinomycetota</taxon>
        <taxon>Actinomycetes</taxon>
        <taxon>Micromonosporales</taxon>
        <taxon>Micromonosporaceae</taxon>
        <taxon>Virgisporangium</taxon>
    </lineage>
</organism>
<evidence type="ECO:0000256" key="4">
    <source>
        <dbReference type="SAM" id="Phobius"/>
    </source>
</evidence>
<dbReference type="EMBL" id="BOPG01000004">
    <property type="protein sequence ID" value="GIJ53134.1"/>
    <property type="molecule type" value="Genomic_DNA"/>
</dbReference>
<feature type="compositionally biased region" description="Low complexity" evidence="3">
    <location>
        <begin position="98"/>
        <end position="115"/>
    </location>
</feature>
<keyword evidence="2" id="KW-0804">Transcription</keyword>
<evidence type="ECO:0000259" key="5">
    <source>
        <dbReference type="Pfam" id="PF10099"/>
    </source>
</evidence>
<sequence>MAHLDAETLVLLALGEAALGEAGSAHADHLDTCDTCRAEVAALRRVATIGAETQEVRELHRPPDVVWDRIAAATNVGSTVDAPVEGTVPPARRRRGGVRTASPRRSDRTTGPAAGRGPGRTRRWALIAATAVLALVAGVAGTLVATRDRVVPDATCGTVVARADLAALPLAPPGATGEARVLCNGPDRRLHLHVAGLPLQPGYYEVWLIDPDSMEMTAVGVLGDGGDVLLPLASTTDLRKYRLVDISAEQYDNNQAHSGESLLRGQLTT</sequence>
<name>A0A8J3YWE2_9ACTN</name>
<keyword evidence="7" id="KW-1185">Reference proteome</keyword>
<dbReference type="AlphaFoldDB" id="A0A8J3YWE2"/>
<accession>A0A8J3YWE2</accession>
<evidence type="ECO:0000256" key="1">
    <source>
        <dbReference type="ARBA" id="ARBA00023015"/>
    </source>
</evidence>
<keyword evidence="1" id="KW-0805">Transcription regulation</keyword>